<dbReference type="OrthoDB" id="9807456at2"/>
<feature type="binding site" evidence="10">
    <location>
        <begin position="8"/>
        <end position="13"/>
    </location>
    <ligand>
        <name>substrate</name>
    </ligand>
</feature>
<dbReference type="HAMAP" id="MF_01405">
    <property type="entry name" value="Non_canon_purine_NTPase"/>
    <property type="match status" value="1"/>
</dbReference>
<dbReference type="EC" id="3.6.1.66" evidence="10"/>
<keyword evidence="7 10" id="KW-0546">Nucleotide metabolism</keyword>
<keyword evidence="5 10" id="KW-0378">Hydrolase</keyword>
<dbReference type="AlphaFoldDB" id="A0A2K2H8A4"/>
<comment type="function">
    <text evidence="10">Pyrophosphatase that catalyzes the hydrolysis of nucleoside triphosphates to their monophosphate derivatives, with a high preference for the non-canonical purine nucleotides XTP (xanthosine triphosphate), dITP (deoxyinosine triphosphate) and ITP. Seems to function as a house-cleaning enzyme that removes non-canonical purine nucleotides from the nucleotide pool, thus preventing their incorporation into DNA/RNA and avoiding chromosomal lesions.</text>
</comment>
<dbReference type="NCBIfam" id="NF011397">
    <property type="entry name" value="PRK14822.1"/>
    <property type="match status" value="1"/>
</dbReference>
<evidence type="ECO:0000256" key="10">
    <source>
        <dbReference type="HAMAP-Rule" id="MF_01405"/>
    </source>
</evidence>
<dbReference type="Pfam" id="PF01725">
    <property type="entry name" value="Ham1p_like"/>
    <property type="match status" value="1"/>
</dbReference>
<proteinExistence type="inferred from homology"/>
<feature type="binding site" evidence="10">
    <location>
        <position position="70"/>
    </location>
    <ligand>
        <name>Mg(2+)</name>
        <dbReference type="ChEBI" id="CHEBI:18420"/>
    </ligand>
</feature>
<dbReference type="InterPro" id="IPR029001">
    <property type="entry name" value="ITPase-like_fam"/>
</dbReference>
<dbReference type="GO" id="GO:0009117">
    <property type="term" value="P:nucleotide metabolic process"/>
    <property type="evidence" value="ECO:0007669"/>
    <property type="project" value="UniProtKB-KW"/>
</dbReference>
<dbReference type="Proteomes" id="UP000236340">
    <property type="component" value="Unassembled WGS sequence"/>
</dbReference>
<dbReference type="GO" id="GO:0036220">
    <property type="term" value="F:ITP diphosphatase activity"/>
    <property type="evidence" value="ECO:0007669"/>
    <property type="project" value="UniProtKB-UniRule"/>
</dbReference>
<dbReference type="InterPro" id="IPR002637">
    <property type="entry name" value="RdgB/HAM1"/>
</dbReference>
<comment type="catalytic activity">
    <reaction evidence="10">
        <text>ITP + H2O = IMP + diphosphate + H(+)</text>
        <dbReference type="Rhea" id="RHEA:29399"/>
        <dbReference type="ChEBI" id="CHEBI:15377"/>
        <dbReference type="ChEBI" id="CHEBI:15378"/>
        <dbReference type="ChEBI" id="CHEBI:33019"/>
        <dbReference type="ChEBI" id="CHEBI:58053"/>
        <dbReference type="ChEBI" id="CHEBI:61402"/>
        <dbReference type="EC" id="3.6.1.66"/>
    </reaction>
</comment>
<comment type="similarity">
    <text evidence="1 10 11">Belongs to the HAM1 NTPase family.</text>
</comment>
<dbReference type="GO" id="GO:0017111">
    <property type="term" value="F:ribonucleoside triphosphate phosphatase activity"/>
    <property type="evidence" value="ECO:0007669"/>
    <property type="project" value="InterPro"/>
</dbReference>
<evidence type="ECO:0000256" key="2">
    <source>
        <dbReference type="ARBA" id="ARBA00011738"/>
    </source>
</evidence>
<dbReference type="GO" id="GO:0000166">
    <property type="term" value="F:nucleotide binding"/>
    <property type="evidence" value="ECO:0007669"/>
    <property type="project" value="UniProtKB-KW"/>
</dbReference>
<dbReference type="Gene3D" id="3.90.950.10">
    <property type="match status" value="1"/>
</dbReference>
<dbReference type="GO" id="GO:0005829">
    <property type="term" value="C:cytosol"/>
    <property type="evidence" value="ECO:0007669"/>
    <property type="project" value="TreeGrafter"/>
</dbReference>
<evidence type="ECO:0000256" key="1">
    <source>
        <dbReference type="ARBA" id="ARBA00008023"/>
    </source>
</evidence>
<comment type="catalytic activity">
    <reaction evidence="9 10">
        <text>XTP + H2O = XMP + diphosphate + H(+)</text>
        <dbReference type="Rhea" id="RHEA:28610"/>
        <dbReference type="ChEBI" id="CHEBI:15377"/>
        <dbReference type="ChEBI" id="CHEBI:15378"/>
        <dbReference type="ChEBI" id="CHEBI:33019"/>
        <dbReference type="ChEBI" id="CHEBI:57464"/>
        <dbReference type="ChEBI" id="CHEBI:61314"/>
        <dbReference type="EC" id="3.6.1.66"/>
    </reaction>
</comment>
<name>A0A2K2H8A4_9BACT</name>
<dbReference type="SUPFAM" id="SSF52972">
    <property type="entry name" value="ITPase-like"/>
    <property type="match status" value="1"/>
</dbReference>
<evidence type="ECO:0000256" key="8">
    <source>
        <dbReference type="ARBA" id="ARBA00051875"/>
    </source>
</evidence>
<feature type="binding site" evidence="10">
    <location>
        <position position="176"/>
    </location>
    <ligand>
        <name>substrate</name>
    </ligand>
</feature>
<dbReference type="GO" id="GO:0009146">
    <property type="term" value="P:purine nucleoside triphosphate catabolic process"/>
    <property type="evidence" value="ECO:0007669"/>
    <property type="project" value="UniProtKB-UniRule"/>
</dbReference>
<protein>
    <recommendedName>
        <fullName evidence="10">dITP/XTP pyrophosphatase</fullName>
        <ecNumber evidence="10">3.6.1.66</ecNumber>
    </recommendedName>
    <alternativeName>
        <fullName evidence="10">Non-canonical purine NTP pyrophosphatase</fullName>
    </alternativeName>
    <alternativeName>
        <fullName evidence="10">Non-standard purine NTP pyrophosphatase</fullName>
    </alternativeName>
    <alternativeName>
        <fullName evidence="10">Nucleoside-triphosphate diphosphatase</fullName>
    </alternativeName>
    <alternativeName>
        <fullName evidence="10">Nucleoside-triphosphate pyrophosphatase</fullName>
        <shortName evidence="10">NTPase</shortName>
    </alternativeName>
</protein>
<dbReference type="GO" id="GO:0036222">
    <property type="term" value="F:XTP diphosphatase activity"/>
    <property type="evidence" value="ECO:0007669"/>
    <property type="project" value="UniProtKB-UniRule"/>
</dbReference>
<keyword evidence="4 10" id="KW-0547">Nucleotide-binding</keyword>
<evidence type="ECO:0000256" key="7">
    <source>
        <dbReference type="ARBA" id="ARBA00023080"/>
    </source>
</evidence>
<comment type="caution">
    <text evidence="10">Lacks conserved residue(s) required for the propagation of feature annotation.</text>
</comment>
<sequence length="193" mass="20676">MVKLVVATGNAGKLKEIRRLLADRAIEVLSLADFDNLPEIVEDGETFAANAEKKARIIAEATGLLTLADDSGLTVAALNGAPGVRSARFAGENAGDADNNRKLLNQLQGVAGDRRQAAFVCSMVLCSPAGDCRCFDGKLEGRILEEPRGRGGFGYDPLFWVDEQEATLAELPLDIKNRISHRGQALRALIDSL</sequence>
<dbReference type="PANTHER" id="PTHR11067:SF9">
    <property type="entry name" value="INOSINE TRIPHOSPHATE PYROPHOSPHATASE"/>
    <property type="match status" value="1"/>
</dbReference>
<dbReference type="GO" id="GO:0035870">
    <property type="term" value="F:dITP diphosphatase activity"/>
    <property type="evidence" value="ECO:0007669"/>
    <property type="project" value="UniProtKB-UniRule"/>
</dbReference>
<dbReference type="FunFam" id="3.90.950.10:FF:000001">
    <property type="entry name" value="dITP/XTP pyrophosphatase"/>
    <property type="match status" value="1"/>
</dbReference>
<organism evidence="12 13">
    <name type="scientific">Geothermobacter hydrogeniphilus</name>
    <dbReference type="NCBI Taxonomy" id="1969733"/>
    <lineage>
        <taxon>Bacteria</taxon>
        <taxon>Pseudomonadati</taxon>
        <taxon>Thermodesulfobacteriota</taxon>
        <taxon>Desulfuromonadia</taxon>
        <taxon>Desulfuromonadales</taxon>
        <taxon>Geothermobacteraceae</taxon>
        <taxon>Geothermobacter</taxon>
    </lineage>
</organism>
<comment type="subunit">
    <text evidence="2 10">Homodimer.</text>
</comment>
<evidence type="ECO:0000256" key="11">
    <source>
        <dbReference type="RuleBase" id="RU003781"/>
    </source>
</evidence>
<keyword evidence="6 10" id="KW-0460">Magnesium</keyword>
<feature type="active site" description="Proton acceptor" evidence="10">
    <location>
        <position position="70"/>
    </location>
</feature>
<gene>
    <name evidence="12" type="ORF">C2E25_12430</name>
</gene>
<reference evidence="12 13" key="1">
    <citation type="journal article" date="2018" name="Genome Announc.">
        <title>Genome Sequence of Geothermobacter sp. HR-1 Iron Reducer from the Loihi Seamount.</title>
        <authorList>
            <person name="Smith H."/>
            <person name="Abuyen K."/>
            <person name="Tremblay J."/>
            <person name="Savalia P."/>
            <person name="Perez-Rodriguez I."/>
            <person name="Emerson D."/>
            <person name="Tully B."/>
            <person name="Amend J."/>
        </authorList>
    </citation>
    <scope>NUCLEOTIDE SEQUENCE [LARGE SCALE GENOMIC DNA]</scope>
    <source>
        <strain evidence="12 13">HR-1</strain>
    </source>
</reference>
<dbReference type="NCBIfam" id="TIGR00042">
    <property type="entry name" value="RdgB/HAM1 family non-canonical purine NTP pyrophosphatase"/>
    <property type="match status" value="1"/>
</dbReference>
<evidence type="ECO:0000256" key="4">
    <source>
        <dbReference type="ARBA" id="ARBA00022741"/>
    </source>
</evidence>
<feature type="binding site" evidence="10">
    <location>
        <position position="71"/>
    </location>
    <ligand>
        <name>substrate</name>
    </ligand>
</feature>
<comment type="catalytic activity">
    <reaction evidence="8 10">
        <text>dITP + H2O = dIMP + diphosphate + H(+)</text>
        <dbReference type="Rhea" id="RHEA:28342"/>
        <dbReference type="ChEBI" id="CHEBI:15377"/>
        <dbReference type="ChEBI" id="CHEBI:15378"/>
        <dbReference type="ChEBI" id="CHEBI:33019"/>
        <dbReference type="ChEBI" id="CHEBI:61194"/>
        <dbReference type="ChEBI" id="CHEBI:61382"/>
        <dbReference type="EC" id="3.6.1.66"/>
    </reaction>
</comment>
<dbReference type="CDD" id="cd00515">
    <property type="entry name" value="HAM1"/>
    <property type="match status" value="1"/>
</dbReference>
<dbReference type="InterPro" id="IPR020922">
    <property type="entry name" value="dITP/XTP_pyrophosphatase"/>
</dbReference>
<evidence type="ECO:0000256" key="6">
    <source>
        <dbReference type="ARBA" id="ARBA00022842"/>
    </source>
</evidence>
<feature type="binding site" evidence="10">
    <location>
        <begin position="181"/>
        <end position="182"/>
    </location>
    <ligand>
        <name>substrate</name>
    </ligand>
</feature>
<comment type="cofactor">
    <cofactor evidence="10">
        <name>Mg(2+)</name>
        <dbReference type="ChEBI" id="CHEBI:18420"/>
    </cofactor>
    <text evidence="10">Binds 1 Mg(2+) ion per subunit.</text>
</comment>
<dbReference type="PANTHER" id="PTHR11067">
    <property type="entry name" value="INOSINE TRIPHOSPHATE PYROPHOSPHATASE/HAM1 PROTEIN"/>
    <property type="match status" value="1"/>
</dbReference>
<keyword evidence="3 10" id="KW-0479">Metal-binding</keyword>
<accession>A0A2K2H8A4</accession>
<dbReference type="RefSeq" id="WP_103116052.1">
    <property type="nucleotide sequence ID" value="NZ_PPFX01000030.1"/>
</dbReference>
<dbReference type="GO" id="GO:0046872">
    <property type="term" value="F:metal ion binding"/>
    <property type="evidence" value="ECO:0007669"/>
    <property type="project" value="UniProtKB-KW"/>
</dbReference>
<dbReference type="EMBL" id="PPFX01000030">
    <property type="protein sequence ID" value="PNU19460.1"/>
    <property type="molecule type" value="Genomic_DNA"/>
</dbReference>
<evidence type="ECO:0000256" key="5">
    <source>
        <dbReference type="ARBA" id="ARBA00022801"/>
    </source>
</evidence>
<evidence type="ECO:0000313" key="12">
    <source>
        <dbReference type="EMBL" id="PNU19460.1"/>
    </source>
</evidence>
<comment type="caution">
    <text evidence="12">The sequence shown here is derived from an EMBL/GenBank/DDBJ whole genome shotgun (WGS) entry which is preliminary data.</text>
</comment>
<evidence type="ECO:0000256" key="3">
    <source>
        <dbReference type="ARBA" id="ARBA00022723"/>
    </source>
</evidence>
<evidence type="ECO:0000313" key="13">
    <source>
        <dbReference type="Proteomes" id="UP000236340"/>
    </source>
</evidence>
<feature type="binding site" evidence="10">
    <location>
        <begin position="153"/>
        <end position="156"/>
    </location>
    <ligand>
        <name>substrate</name>
    </ligand>
</feature>
<evidence type="ECO:0000256" key="9">
    <source>
        <dbReference type="ARBA" id="ARBA00052017"/>
    </source>
</evidence>